<reference evidence="1 2" key="1">
    <citation type="journal article" date="2019" name="Int. J. Syst. Evol. Microbiol.">
        <title>Capsulimonas corticalis gen. nov., sp. nov., an aerobic capsulated bacterium, of a novel bacterial order, Capsulimonadales ord. nov., of the class Armatimonadia of the phylum Armatimonadetes.</title>
        <authorList>
            <person name="Li J."/>
            <person name="Kudo C."/>
            <person name="Tonouchi A."/>
        </authorList>
    </citation>
    <scope>NUCLEOTIDE SEQUENCE [LARGE SCALE GENOMIC DNA]</scope>
    <source>
        <strain evidence="1 2">AX-7</strain>
    </source>
</reference>
<name>A0A402D2Q5_9BACT</name>
<dbReference type="Pfam" id="PF14243">
    <property type="entry name" value="R2K_3"/>
    <property type="match status" value="1"/>
</dbReference>
<proteinExistence type="predicted"/>
<dbReference type="EMBL" id="AP025739">
    <property type="protein sequence ID" value="BDI28437.1"/>
    <property type="molecule type" value="Genomic_DNA"/>
</dbReference>
<organism evidence="1 2">
    <name type="scientific">Capsulimonas corticalis</name>
    <dbReference type="NCBI Taxonomy" id="2219043"/>
    <lineage>
        <taxon>Bacteria</taxon>
        <taxon>Bacillati</taxon>
        <taxon>Armatimonadota</taxon>
        <taxon>Armatimonadia</taxon>
        <taxon>Capsulimonadales</taxon>
        <taxon>Capsulimonadaceae</taxon>
        <taxon>Capsulimonas</taxon>
    </lineage>
</organism>
<dbReference type="RefSeq" id="WP_119323821.1">
    <property type="nucleotide sequence ID" value="NZ_AP025739.1"/>
</dbReference>
<protein>
    <submittedName>
        <fullName evidence="1">Uncharacterized protein</fullName>
    </submittedName>
</protein>
<dbReference type="KEGG" id="ccot:CCAX7_004880"/>
<gene>
    <name evidence="1" type="ORF">CCAX7_004880</name>
</gene>
<evidence type="ECO:0000313" key="2">
    <source>
        <dbReference type="Proteomes" id="UP000287394"/>
    </source>
</evidence>
<dbReference type="OrthoDB" id="5355744at2"/>
<evidence type="ECO:0000313" key="1">
    <source>
        <dbReference type="EMBL" id="BDI28437.1"/>
    </source>
</evidence>
<accession>A0A402D2Q5</accession>
<dbReference type="Proteomes" id="UP000287394">
    <property type="component" value="Chromosome"/>
</dbReference>
<dbReference type="AlphaFoldDB" id="A0A402D2Q5"/>
<dbReference type="InterPro" id="IPR025643">
    <property type="entry name" value="R2K_3"/>
</dbReference>
<keyword evidence="2" id="KW-1185">Reference proteome</keyword>
<sequence>MDKISGSQNASVRLLFPAHPLDPRSPDPSYLEEAAAAAALGLRCSTINFEALVAEDDSARAVSRVIPAGEEETGVYRGWMITPAQYASLFTALLGRGVRLVNSPEEYRRSHYLPESYSVIEGQTPKTVWMRLESAPSMPAVMDLLSPFGAGPVIVKDYVKSRKHEWAEACFIPDASDAAGVARIVHRFLELQGSDLNEGLVFREFVEFEPLTTHSQSGMPLTQEFRLFFLDGAPIVVSQYWDQGDYGAARPPMERFTALASHVQSRFFTMDVAKRRDGEWMVMELGDAQVSQLPEQASAMDFIASLGRLA</sequence>